<keyword evidence="2" id="KW-1185">Reference proteome</keyword>
<reference evidence="1 2" key="1">
    <citation type="journal article" date="2016" name="Sci. Rep.">
        <title>The Dendrobium catenatum Lindl. genome sequence provides insights into polysaccharide synthase, floral development and adaptive evolution.</title>
        <authorList>
            <person name="Zhang G.Q."/>
            <person name="Xu Q."/>
            <person name="Bian C."/>
            <person name="Tsai W.C."/>
            <person name="Yeh C.M."/>
            <person name="Liu K.W."/>
            <person name="Yoshida K."/>
            <person name="Zhang L.S."/>
            <person name="Chang S.B."/>
            <person name="Chen F."/>
            <person name="Shi Y."/>
            <person name="Su Y.Y."/>
            <person name="Zhang Y.Q."/>
            <person name="Chen L.J."/>
            <person name="Yin Y."/>
            <person name="Lin M."/>
            <person name="Huang H."/>
            <person name="Deng H."/>
            <person name="Wang Z.W."/>
            <person name="Zhu S.L."/>
            <person name="Zhao X."/>
            <person name="Deng C."/>
            <person name="Niu S.C."/>
            <person name="Huang J."/>
            <person name="Wang M."/>
            <person name="Liu G.H."/>
            <person name="Yang H.J."/>
            <person name="Xiao X.J."/>
            <person name="Hsiao Y.Y."/>
            <person name="Wu W.L."/>
            <person name="Chen Y.Y."/>
            <person name="Mitsuda N."/>
            <person name="Ohme-Takagi M."/>
            <person name="Luo Y.B."/>
            <person name="Van de Peer Y."/>
            <person name="Liu Z.J."/>
        </authorList>
    </citation>
    <scope>NUCLEOTIDE SEQUENCE [LARGE SCALE GENOMIC DNA]</scope>
    <source>
        <tissue evidence="1">The whole plant</tissue>
    </source>
</reference>
<proteinExistence type="predicted"/>
<reference evidence="1 2" key="2">
    <citation type="journal article" date="2017" name="Nature">
        <title>The Apostasia genome and the evolution of orchids.</title>
        <authorList>
            <person name="Zhang G.Q."/>
            <person name="Liu K.W."/>
            <person name="Li Z."/>
            <person name="Lohaus R."/>
            <person name="Hsiao Y.Y."/>
            <person name="Niu S.C."/>
            <person name="Wang J.Y."/>
            <person name="Lin Y.C."/>
            <person name="Xu Q."/>
            <person name="Chen L.J."/>
            <person name="Yoshida K."/>
            <person name="Fujiwara S."/>
            <person name="Wang Z.W."/>
            <person name="Zhang Y.Q."/>
            <person name="Mitsuda N."/>
            <person name="Wang M."/>
            <person name="Liu G.H."/>
            <person name="Pecoraro L."/>
            <person name="Huang H.X."/>
            <person name="Xiao X.J."/>
            <person name="Lin M."/>
            <person name="Wu X.Y."/>
            <person name="Wu W.L."/>
            <person name="Chen Y.Y."/>
            <person name="Chang S.B."/>
            <person name="Sakamoto S."/>
            <person name="Ohme-Takagi M."/>
            <person name="Yagi M."/>
            <person name="Zeng S.J."/>
            <person name="Shen C.Y."/>
            <person name="Yeh C.M."/>
            <person name="Luo Y.B."/>
            <person name="Tsai W.C."/>
            <person name="Van de Peer Y."/>
            <person name="Liu Z.J."/>
        </authorList>
    </citation>
    <scope>NUCLEOTIDE SEQUENCE [LARGE SCALE GENOMIC DNA]</scope>
    <source>
        <tissue evidence="1">The whole plant</tissue>
    </source>
</reference>
<evidence type="ECO:0000313" key="1">
    <source>
        <dbReference type="EMBL" id="PKU61316.1"/>
    </source>
</evidence>
<sequence>MSLACPSSRSTFSRVRLPNDLPNDLLIAVLQAEEDLMAISSSARVLERKLVVVGCTILSSVSGNLISSSVVSSSPVEVFFLAAQLFDLSSRHVLSPGILRLARSI</sequence>
<dbReference type="AlphaFoldDB" id="A0A2I0VD40"/>
<organism evidence="1 2">
    <name type="scientific">Dendrobium catenatum</name>
    <dbReference type="NCBI Taxonomy" id="906689"/>
    <lineage>
        <taxon>Eukaryota</taxon>
        <taxon>Viridiplantae</taxon>
        <taxon>Streptophyta</taxon>
        <taxon>Embryophyta</taxon>
        <taxon>Tracheophyta</taxon>
        <taxon>Spermatophyta</taxon>
        <taxon>Magnoliopsida</taxon>
        <taxon>Liliopsida</taxon>
        <taxon>Asparagales</taxon>
        <taxon>Orchidaceae</taxon>
        <taxon>Epidendroideae</taxon>
        <taxon>Malaxideae</taxon>
        <taxon>Dendrobiinae</taxon>
        <taxon>Dendrobium</taxon>
    </lineage>
</organism>
<accession>A0A2I0VD40</accession>
<name>A0A2I0VD40_9ASPA</name>
<dbReference type="EMBL" id="KZ503804">
    <property type="protein sequence ID" value="PKU61316.1"/>
    <property type="molecule type" value="Genomic_DNA"/>
</dbReference>
<evidence type="ECO:0000313" key="2">
    <source>
        <dbReference type="Proteomes" id="UP000233837"/>
    </source>
</evidence>
<protein>
    <submittedName>
        <fullName evidence="1">Raffinose synthase</fullName>
    </submittedName>
</protein>
<dbReference type="Proteomes" id="UP000233837">
    <property type="component" value="Unassembled WGS sequence"/>
</dbReference>
<gene>
    <name evidence="1" type="ORF">MA16_Dca025864</name>
</gene>